<name>A0A150G679_GONPE</name>
<protein>
    <submittedName>
        <fullName evidence="2">Uncharacterized protein</fullName>
    </submittedName>
</protein>
<sequence length="69" mass="8208">MTQDVEQPLLQEMHKGAQVPEQQLQEEQRKQQHKDKDKEQEQELPIKQQLQQLMYTERRIAVRQAGQAG</sequence>
<evidence type="ECO:0000313" key="3">
    <source>
        <dbReference type="Proteomes" id="UP000075714"/>
    </source>
</evidence>
<evidence type="ECO:0000313" key="2">
    <source>
        <dbReference type="EMBL" id="KXZ45328.1"/>
    </source>
</evidence>
<dbReference type="Proteomes" id="UP000075714">
    <property type="component" value="Unassembled WGS sequence"/>
</dbReference>
<comment type="caution">
    <text evidence="2">The sequence shown here is derived from an EMBL/GenBank/DDBJ whole genome shotgun (WGS) entry which is preliminary data.</text>
</comment>
<dbReference type="EMBL" id="LSYV01000057">
    <property type="protein sequence ID" value="KXZ45328.1"/>
    <property type="molecule type" value="Genomic_DNA"/>
</dbReference>
<feature type="region of interest" description="Disordered" evidence="1">
    <location>
        <begin position="1"/>
        <end position="45"/>
    </location>
</feature>
<dbReference type="AlphaFoldDB" id="A0A150G679"/>
<accession>A0A150G679</accession>
<evidence type="ECO:0000256" key="1">
    <source>
        <dbReference type="SAM" id="MobiDB-lite"/>
    </source>
</evidence>
<keyword evidence="3" id="KW-1185">Reference proteome</keyword>
<organism evidence="2 3">
    <name type="scientific">Gonium pectorale</name>
    <name type="common">Green alga</name>
    <dbReference type="NCBI Taxonomy" id="33097"/>
    <lineage>
        <taxon>Eukaryota</taxon>
        <taxon>Viridiplantae</taxon>
        <taxon>Chlorophyta</taxon>
        <taxon>core chlorophytes</taxon>
        <taxon>Chlorophyceae</taxon>
        <taxon>CS clade</taxon>
        <taxon>Chlamydomonadales</taxon>
        <taxon>Volvocaceae</taxon>
        <taxon>Gonium</taxon>
    </lineage>
</organism>
<reference evidence="3" key="1">
    <citation type="journal article" date="2016" name="Nat. Commun.">
        <title>The Gonium pectorale genome demonstrates co-option of cell cycle regulation during the evolution of multicellularity.</title>
        <authorList>
            <person name="Hanschen E.R."/>
            <person name="Marriage T.N."/>
            <person name="Ferris P.J."/>
            <person name="Hamaji T."/>
            <person name="Toyoda A."/>
            <person name="Fujiyama A."/>
            <person name="Neme R."/>
            <person name="Noguchi H."/>
            <person name="Minakuchi Y."/>
            <person name="Suzuki M."/>
            <person name="Kawai-Toyooka H."/>
            <person name="Smith D.R."/>
            <person name="Sparks H."/>
            <person name="Anderson J."/>
            <person name="Bakaric R."/>
            <person name="Luria V."/>
            <person name="Karger A."/>
            <person name="Kirschner M.W."/>
            <person name="Durand P.M."/>
            <person name="Michod R.E."/>
            <person name="Nozaki H."/>
            <person name="Olson B.J."/>
        </authorList>
    </citation>
    <scope>NUCLEOTIDE SEQUENCE [LARGE SCALE GENOMIC DNA]</scope>
    <source>
        <strain evidence="3">NIES-2863</strain>
    </source>
</reference>
<proteinExistence type="predicted"/>
<gene>
    <name evidence="2" type="ORF">GPECTOR_56g425</name>
</gene>
<feature type="compositionally biased region" description="Basic and acidic residues" evidence="1">
    <location>
        <begin position="26"/>
        <end position="41"/>
    </location>
</feature>